<dbReference type="EMBL" id="CAAALY010073913">
    <property type="protein sequence ID" value="VEL25434.1"/>
    <property type="molecule type" value="Genomic_DNA"/>
</dbReference>
<dbReference type="OrthoDB" id="64767at2759"/>
<protein>
    <submittedName>
        <fullName evidence="1">Uncharacterized protein</fullName>
    </submittedName>
</protein>
<organism evidence="1 2">
    <name type="scientific">Protopolystoma xenopodis</name>
    <dbReference type="NCBI Taxonomy" id="117903"/>
    <lineage>
        <taxon>Eukaryota</taxon>
        <taxon>Metazoa</taxon>
        <taxon>Spiralia</taxon>
        <taxon>Lophotrochozoa</taxon>
        <taxon>Platyhelminthes</taxon>
        <taxon>Monogenea</taxon>
        <taxon>Polyopisthocotylea</taxon>
        <taxon>Polystomatidea</taxon>
        <taxon>Polystomatidae</taxon>
        <taxon>Protopolystoma</taxon>
    </lineage>
</organism>
<dbReference type="Gene3D" id="1.10.3380.30">
    <property type="match status" value="1"/>
</dbReference>
<sequence length="114" mass="13055">MSFSESASLNFLKLAAPAMRSCSCLVAHFTRVHINLRRRWAIRRIEACLADSNLQLYADYQARLKILEQLKFLDSSVGDYCLTLKGIINLSLLLYQYYGLLEGHIILAYILINL</sequence>
<dbReference type="Proteomes" id="UP000784294">
    <property type="component" value="Unassembled WGS sequence"/>
</dbReference>
<evidence type="ECO:0000313" key="1">
    <source>
        <dbReference type="EMBL" id="VEL25434.1"/>
    </source>
</evidence>
<reference evidence="1" key="1">
    <citation type="submission" date="2018-11" db="EMBL/GenBank/DDBJ databases">
        <authorList>
            <consortium name="Pathogen Informatics"/>
        </authorList>
    </citation>
    <scope>NUCLEOTIDE SEQUENCE</scope>
</reference>
<comment type="caution">
    <text evidence="1">The sequence shown here is derived from an EMBL/GenBank/DDBJ whole genome shotgun (WGS) entry which is preliminary data.</text>
</comment>
<evidence type="ECO:0000313" key="2">
    <source>
        <dbReference type="Proteomes" id="UP000784294"/>
    </source>
</evidence>
<name>A0A3S5A1T8_9PLAT</name>
<accession>A0A3S5A1T8</accession>
<gene>
    <name evidence="1" type="ORF">PXEA_LOCUS18874</name>
</gene>
<proteinExistence type="predicted"/>
<keyword evidence="2" id="KW-1185">Reference proteome</keyword>
<dbReference type="AlphaFoldDB" id="A0A3S5A1T8"/>